<feature type="compositionally biased region" description="Polar residues" evidence="1">
    <location>
        <begin position="1"/>
        <end position="14"/>
    </location>
</feature>
<evidence type="ECO:0000313" key="3">
    <source>
        <dbReference type="Proteomes" id="UP000800097"/>
    </source>
</evidence>
<organism evidence="2 3">
    <name type="scientific">Westerdykella ornata</name>
    <dbReference type="NCBI Taxonomy" id="318751"/>
    <lineage>
        <taxon>Eukaryota</taxon>
        <taxon>Fungi</taxon>
        <taxon>Dikarya</taxon>
        <taxon>Ascomycota</taxon>
        <taxon>Pezizomycotina</taxon>
        <taxon>Dothideomycetes</taxon>
        <taxon>Pleosporomycetidae</taxon>
        <taxon>Pleosporales</taxon>
        <taxon>Sporormiaceae</taxon>
        <taxon>Westerdykella</taxon>
    </lineage>
</organism>
<gene>
    <name evidence="2" type="ORF">EI97DRAFT_100652</name>
</gene>
<reference evidence="2" key="1">
    <citation type="journal article" date="2020" name="Stud. Mycol.">
        <title>101 Dothideomycetes genomes: a test case for predicting lifestyles and emergence of pathogens.</title>
        <authorList>
            <person name="Haridas S."/>
            <person name="Albert R."/>
            <person name="Binder M."/>
            <person name="Bloem J."/>
            <person name="Labutti K."/>
            <person name="Salamov A."/>
            <person name="Andreopoulos B."/>
            <person name="Baker S."/>
            <person name="Barry K."/>
            <person name="Bills G."/>
            <person name="Bluhm B."/>
            <person name="Cannon C."/>
            <person name="Castanera R."/>
            <person name="Culley D."/>
            <person name="Daum C."/>
            <person name="Ezra D."/>
            <person name="Gonzalez J."/>
            <person name="Henrissat B."/>
            <person name="Kuo A."/>
            <person name="Liang C."/>
            <person name="Lipzen A."/>
            <person name="Lutzoni F."/>
            <person name="Magnuson J."/>
            <person name="Mondo S."/>
            <person name="Nolan M."/>
            <person name="Ohm R."/>
            <person name="Pangilinan J."/>
            <person name="Park H.-J."/>
            <person name="Ramirez L."/>
            <person name="Alfaro M."/>
            <person name="Sun H."/>
            <person name="Tritt A."/>
            <person name="Yoshinaga Y."/>
            <person name="Zwiers L.-H."/>
            <person name="Turgeon B."/>
            <person name="Goodwin S."/>
            <person name="Spatafora J."/>
            <person name="Crous P."/>
            <person name="Grigoriev I."/>
        </authorList>
    </citation>
    <scope>NUCLEOTIDE SEQUENCE</scope>
    <source>
        <strain evidence="2">CBS 379.55</strain>
    </source>
</reference>
<evidence type="ECO:0008006" key="4">
    <source>
        <dbReference type="Google" id="ProtNLM"/>
    </source>
</evidence>
<dbReference type="GeneID" id="54546047"/>
<feature type="region of interest" description="Disordered" evidence="1">
    <location>
        <begin position="1"/>
        <end position="59"/>
    </location>
</feature>
<dbReference type="RefSeq" id="XP_033652020.1">
    <property type="nucleotide sequence ID" value="XM_033792872.1"/>
</dbReference>
<evidence type="ECO:0000313" key="2">
    <source>
        <dbReference type="EMBL" id="KAF2274481.1"/>
    </source>
</evidence>
<evidence type="ECO:0000256" key="1">
    <source>
        <dbReference type="SAM" id="MobiDB-lite"/>
    </source>
</evidence>
<proteinExistence type="predicted"/>
<keyword evidence="3" id="KW-1185">Reference proteome</keyword>
<dbReference type="SUPFAM" id="SSF52047">
    <property type="entry name" value="RNI-like"/>
    <property type="match status" value="1"/>
</dbReference>
<dbReference type="Proteomes" id="UP000800097">
    <property type="component" value="Unassembled WGS sequence"/>
</dbReference>
<name>A0A6A6JD47_WESOR</name>
<sequence>MGDSTEATENSENATGVHESGLSGLKRCADNDPGEEPTSKKTRAEEQRETIPAPTIADDQPGNACRLLALAEELLDEIVREVEVEALQTLTWVSRNLRRIAMPHLWKNTHIDFTRPQGHSFSREGSGAMEVGLEVGLFFGTKYNTAIVRNITDYTRNLTLTVPGDTQDDNPHILPFFTQLVQCIKNAPLEQLLFRRSRLDWVRWVELGDALSDRAGFIRTIKEISFPSVTTADAHAEHEARETELYESGKTWAPQMFPCSAQLAFQCHGIGHERMVILSAVGSVQRSFSVSAHPLDLQPAQGTSASEFEEVMTTMGPPTQFHSIALEHEYYYKCQGVFSMILAAPITQQIRVTRLTLTRIWLTEAETNQVRRIDVSAMEHLHLEYCGNMEIILDAFKDGEPSQLKTFNCIRPIFHTVEQSRPHVVETFLRRISGLRVLRFISNDEWMMDLGLALRNHSSLEELALRFGAQDLTPPRVQQIREACPNLKHFSFQPAKMDIPLRIGRTNLEFRKSFYFYAIQLVRFPCLRELVFIMCPVKNMLAGNLKIIADSTHKILLDAHGENGNLADCRIKKIKTEVKKAFTPKDDGMPFFGRTTRAPKWVRDSERIVAFEY</sequence>
<accession>A0A6A6JD47</accession>
<protein>
    <recommendedName>
        <fullName evidence="4">F-box domain-containing protein</fullName>
    </recommendedName>
</protein>
<feature type="compositionally biased region" description="Basic and acidic residues" evidence="1">
    <location>
        <begin position="37"/>
        <end position="49"/>
    </location>
</feature>
<dbReference type="AlphaFoldDB" id="A0A6A6JD47"/>
<dbReference type="EMBL" id="ML986502">
    <property type="protein sequence ID" value="KAF2274481.1"/>
    <property type="molecule type" value="Genomic_DNA"/>
</dbReference>